<comment type="similarity">
    <text evidence="1 4">Belongs to the D-isomer specific 2-hydroxyacid dehydrogenase family.</text>
</comment>
<keyword evidence="2 4" id="KW-0560">Oxidoreductase</keyword>
<organism evidence="7 8">
    <name type="scientific">Propioniciclava coleopterorum</name>
    <dbReference type="NCBI Taxonomy" id="2714937"/>
    <lineage>
        <taxon>Bacteria</taxon>
        <taxon>Bacillati</taxon>
        <taxon>Actinomycetota</taxon>
        <taxon>Actinomycetes</taxon>
        <taxon>Propionibacteriales</taxon>
        <taxon>Propionibacteriaceae</taxon>
        <taxon>Propioniciclava</taxon>
    </lineage>
</organism>
<dbReference type="PANTHER" id="PTHR43761">
    <property type="entry name" value="D-ISOMER SPECIFIC 2-HYDROXYACID DEHYDROGENASE FAMILY PROTEIN (AFU_ORTHOLOGUE AFUA_1G13630)"/>
    <property type="match status" value="1"/>
</dbReference>
<dbReference type="CDD" id="cd05299">
    <property type="entry name" value="CtBP_dh"/>
    <property type="match status" value="1"/>
</dbReference>
<keyword evidence="8" id="KW-1185">Reference proteome</keyword>
<dbReference type="GO" id="GO:0003714">
    <property type="term" value="F:transcription corepressor activity"/>
    <property type="evidence" value="ECO:0007669"/>
    <property type="project" value="InterPro"/>
</dbReference>
<protein>
    <submittedName>
        <fullName evidence="7">C-terminal binding protein</fullName>
    </submittedName>
</protein>
<dbReference type="GO" id="GO:0016616">
    <property type="term" value="F:oxidoreductase activity, acting on the CH-OH group of donors, NAD or NADP as acceptor"/>
    <property type="evidence" value="ECO:0007669"/>
    <property type="project" value="InterPro"/>
</dbReference>
<evidence type="ECO:0000256" key="1">
    <source>
        <dbReference type="ARBA" id="ARBA00005854"/>
    </source>
</evidence>
<dbReference type="Gene3D" id="3.40.50.720">
    <property type="entry name" value="NAD(P)-binding Rossmann-like Domain"/>
    <property type="match status" value="2"/>
</dbReference>
<dbReference type="RefSeq" id="WP_166233785.1">
    <property type="nucleotide sequence ID" value="NZ_CP049865.1"/>
</dbReference>
<dbReference type="InterPro" id="IPR036291">
    <property type="entry name" value="NAD(P)-bd_dom_sf"/>
</dbReference>
<dbReference type="Proteomes" id="UP000501058">
    <property type="component" value="Chromosome"/>
</dbReference>
<accession>A0A6G7Y7B9</accession>
<keyword evidence="3" id="KW-0520">NAD</keyword>
<evidence type="ECO:0000313" key="7">
    <source>
        <dbReference type="EMBL" id="QIK72712.1"/>
    </source>
</evidence>
<proteinExistence type="inferred from homology"/>
<feature type="domain" description="D-isomer specific 2-hydroxyacid dehydrogenase catalytic" evidence="5">
    <location>
        <begin position="19"/>
        <end position="314"/>
    </location>
</feature>
<dbReference type="InterPro" id="IPR029753">
    <property type="entry name" value="D-isomer_DH_CS"/>
</dbReference>
<evidence type="ECO:0000259" key="6">
    <source>
        <dbReference type="Pfam" id="PF02826"/>
    </source>
</evidence>
<dbReference type="KEGG" id="prv:G7070_11055"/>
<dbReference type="AlphaFoldDB" id="A0A6G7Y7B9"/>
<evidence type="ECO:0000313" key="8">
    <source>
        <dbReference type="Proteomes" id="UP000501058"/>
    </source>
</evidence>
<dbReference type="PROSITE" id="PS00671">
    <property type="entry name" value="D_2_HYDROXYACID_DH_3"/>
    <property type="match status" value="1"/>
</dbReference>
<evidence type="ECO:0000256" key="3">
    <source>
        <dbReference type="ARBA" id="ARBA00023027"/>
    </source>
</evidence>
<dbReference type="GO" id="GO:0051287">
    <property type="term" value="F:NAD binding"/>
    <property type="evidence" value="ECO:0007669"/>
    <property type="project" value="InterPro"/>
</dbReference>
<dbReference type="InterPro" id="IPR043322">
    <property type="entry name" value="CtBP"/>
</dbReference>
<dbReference type="Pfam" id="PF02826">
    <property type="entry name" value="2-Hacid_dh_C"/>
    <property type="match status" value="1"/>
</dbReference>
<dbReference type="InterPro" id="IPR006140">
    <property type="entry name" value="D-isomer_DH_NAD-bd"/>
</dbReference>
<name>A0A6G7Y7B9_9ACTN</name>
<feature type="domain" description="D-isomer specific 2-hydroxyacid dehydrogenase NAD-binding" evidence="6">
    <location>
        <begin position="107"/>
        <end position="282"/>
    </location>
</feature>
<evidence type="ECO:0000259" key="5">
    <source>
        <dbReference type="Pfam" id="PF00389"/>
    </source>
</evidence>
<gene>
    <name evidence="7" type="ORF">G7070_11055</name>
</gene>
<dbReference type="InterPro" id="IPR006139">
    <property type="entry name" value="D-isomer_2_OHA_DH_cat_dom"/>
</dbReference>
<dbReference type="PROSITE" id="PS00670">
    <property type="entry name" value="D_2_HYDROXYACID_DH_2"/>
    <property type="match status" value="1"/>
</dbReference>
<dbReference type="PANTHER" id="PTHR43761:SF1">
    <property type="entry name" value="D-ISOMER SPECIFIC 2-HYDROXYACID DEHYDROGENASE CATALYTIC DOMAIN-CONTAINING PROTEIN-RELATED"/>
    <property type="match status" value="1"/>
</dbReference>
<sequence length="333" mass="35142">MRIVITDCDHDAFEQERAVVAASGDELVIANSLTPGELIASAEGADALVVQYASITGEILDALPNVKVVSRYGVGVDSVDIPAATERGIAVCNVPDYGTEAVSDHAIALAMNAAREVTRLDRGLRAGVVDFPGVRPMHLVGERVFGIVGLGLIGSATARKAAGLGFQVICHDILAGDADEFRGYPHVSLDELLRRSQVVSIHTPLTELTHHLIDADALASMRPDAILVNTARGPIVDTAALGEALRAGTIRGAALDVTETEPLPADDPLLELPQLTVTPHMAWYSEESYGELKRRTVENAADLIAGRVPRNIINPEVLGAPGRNRNLDPGASA</sequence>
<dbReference type="Pfam" id="PF00389">
    <property type="entry name" value="2-Hacid_dh"/>
    <property type="match status" value="1"/>
</dbReference>
<dbReference type="EMBL" id="CP049865">
    <property type="protein sequence ID" value="QIK72712.1"/>
    <property type="molecule type" value="Genomic_DNA"/>
</dbReference>
<reference evidence="7 8" key="1">
    <citation type="submission" date="2020-03" db="EMBL/GenBank/DDBJ databases">
        <title>Propioniciclava sp. nov., isolated from Hydrophilus acuminatus.</title>
        <authorList>
            <person name="Hyun D.-W."/>
            <person name="Bae J.-W."/>
        </authorList>
    </citation>
    <scope>NUCLEOTIDE SEQUENCE [LARGE SCALE GENOMIC DNA]</scope>
    <source>
        <strain evidence="7 8">HDW11</strain>
    </source>
</reference>
<dbReference type="SUPFAM" id="SSF52283">
    <property type="entry name" value="Formate/glycerate dehydrogenase catalytic domain-like"/>
    <property type="match status" value="1"/>
</dbReference>
<dbReference type="SUPFAM" id="SSF51735">
    <property type="entry name" value="NAD(P)-binding Rossmann-fold domains"/>
    <property type="match status" value="1"/>
</dbReference>
<evidence type="ECO:0000256" key="2">
    <source>
        <dbReference type="ARBA" id="ARBA00023002"/>
    </source>
</evidence>
<evidence type="ECO:0000256" key="4">
    <source>
        <dbReference type="RuleBase" id="RU003719"/>
    </source>
</evidence>
<dbReference type="InterPro" id="IPR050418">
    <property type="entry name" value="D-iso_2-hydroxyacid_DH_PdxB"/>
</dbReference>